<accession>A0A7Y9DZ73</accession>
<protein>
    <recommendedName>
        <fullName evidence="5">Small secreted domain DUF320</fullName>
    </recommendedName>
</protein>
<sequence>MSYRKPALVTLTIAAGLVAVAPFASANQSHHDTPAPSGPSSTCSAQGGNATADNRASGGGLVDAVAQAPVGGANAANILCNSILNGNLSMNRLTADVL</sequence>
<feature type="compositionally biased region" description="Polar residues" evidence="1">
    <location>
        <begin position="38"/>
        <end position="54"/>
    </location>
</feature>
<dbReference type="AlphaFoldDB" id="A0A7Y9DZ73"/>
<evidence type="ECO:0000256" key="1">
    <source>
        <dbReference type="SAM" id="MobiDB-lite"/>
    </source>
</evidence>
<gene>
    <name evidence="3" type="ORF">BJ983_004289</name>
</gene>
<dbReference type="EMBL" id="JACCBN010000001">
    <property type="protein sequence ID" value="NYD38187.1"/>
    <property type="molecule type" value="Genomic_DNA"/>
</dbReference>
<dbReference type="RefSeq" id="WP_179795670.1">
    <property type="nucleotide sequence ID" value="NZ_BAABHP010000020.1"/>
</dbReference>
<comment type="caution">
    <text evidence="3">The sequence shown here is derived from an EMBL/GenBank/DDBJ whole genome shotgun (WGS) entry which is preliminary data.</text>
</comment>
<evidence type="ECO:0008006" key="5">
    <source>
        <dbReference type="Google" id="ProtNLM"/>
    </source>
</evidence>
<keyword evidence="2" id="KW-0732">Signal</keyword>
<dbReference type="Proteomes" id="UP000535890">
    <property type="component" value="Unassembled WGS sequence"/>
</dbReference>
<evidence type="ECO:0000313" key="4">
    <source>
        <dbReference type="Proteomes" id="UP000535890"/>
    </source>
</evidence>
<organism evidence="3 4">
    <name type="scientific">Actinomycetospora corticicola</name>
    <dbReference type="NCBI Taxonomy" id="663602"/>
    <lineage>
        <taxon>Bacteria</taxon>
        <taxon>Bacillati</taxon>
        <taxon>Actinomycetota</taxon>
        <taxon>Actinomycetes</taxon>
        <taxon>Pseudonocardiales</taxon>
        <taxon>Pseudonocardiaceae</taxon>
        <taxon>Actinomycetospora</taxon>
    </lineage>
</organism>
<reference evidence="3 4" key="1">
    <citation type="submission" date="2020-07" db="EMBL/GenBank/DDBJ databases">
        <title>Sequencing the genomes of 1000 actinobacteria strains.</title>
        <authorList>
            <person name="Klenk H.-P."/>
        </authorList>
    </citation>
    <scope>NUCLEOTIDE SEQUENCE [LARGE SCALE GENOMIC DNA]</scope>
    <source>
        <strain evidence="3 4">DSM 45772</strain>
    </source>
</reference>
<evidence type="ECO:0000313" key="3">
    <source>
        <dbReference type="EMBL" id="NYD38187.1"/>
    </source>
</evidence>
<keyword evidence="4" id="KW-1185">Reference proteome</keyword>
<feature type="signal peptide" evidence="2">
    <location>
        <begin position="1"/>
        <end position="26"/>
    </location>
</feature>
<feature type="chain" id="PRO_5031252601" description="Small secreted domain DUF320" evidence="2">
    <location>
        <begin position="27"/>
        <end position="98"/>
    </location>
</feature>
<evidence type="ECO:0000256" key="2">
    <source>
        <dbReference type="SAM" id="SignalP"/>
    </source>
</evidence>
<proteinExistence type="predicted"/>
<feature type="region of interest" description="Disordered" evidence="1">
    <location>
        <begin position="26"/>
        <end position="58"/>
    </location>
</feature>
<name>A0A7Y9DZ73_9PSEU</name>